<comment type="similarity">
    <text evidence="2">Belongs to the metallo-beta-lactamase superfamily.</text>
</comment>
<dbReference type="STRING" id="1684307.A0A316UA61"/>
<evidence type="ECO:0000313" key="8">
    <source>
        <dbReference type="EMBL" id="PWN22137.1"/>
    </source>
</evidence>
<feature type="region of interest" description="Disordered" evidence="6">
    <location>
        <begin position="333"/>
        <end position="354"/>
    </location>
</feature>
<keyword evidence="5" id="KW-0862">Zinc</keyword>
<evidence type="ECO:0000256" key="1">
    <source>
        <dbReference type="ARBA" id="ARBA00001947"/>
    </source>
</evidence>
<keyword evidence="3" id="KW-0479">Metal-binding</keyword>
<accession>A0A316UA61</accession>
<organism evidence="8 9">
    <name type="scientific">Pseudomicrostroma glucosiphilum</name>
    <dbReference type="NCBI Taxonomy" id="1684307"/>
    <lineage>
        <taxon>Eukaryota</taxon>
        <taxon>Fungi</taxon>
        <taxon>Dikarya</taxon>
        <taxon>Basidiomycota</taxon>
        <taxon>Ustilaginomycotina</taxon>
        <taxon>Exobasidiomycetes</taxon>
        <taxon>Microstromatales</taxon>
        <taxon>Microstromatales incertae sedis</taxon>
        <taxon>Pseudomicrostroma</taxon>
    </lineage>
</organism>
<dbReference type="GO" id="GO:0046872">
    <property type="term" value="F:metal ion binding"/>
    <property type="evidence" value="ECO:0007669"/>
    <property type="project" value="UniProtKB-KW"/>
</dbReference>
<proteinExistence type="inferred from homology"/>
<dbReference type="PANTHER" id="PTHR42978">
    <property type="entry name" value="QUORUM-QUENCHING LACTONASE YTNP-RELATED-RELATED"/>
    <property type="match status" value="1"/>
</dbReference>
<evidence type="ECO:0000313" key="9">
    <source>
        <dbReference type="Proteomes" id="UP000245942"/>
    </source>
</evidence>
<keyword evidence="9" id="KW-1185">Reference proteome</keyword>
<evidence type="ECO:0000256" key="3">
    <source>
        <dbReference type="ARBA" id="ARBA00022723"/>
    </source>
</evidence>
<evidence type="ECO:0000256" key="4">
    <source>
        <dbReference type="ARBA" id="ARBA00022801"/>
    </source>
</evidence>
<dbReference type="GO" id="GO:0016787">
    <property type="term" value="F:hydrolase activity"/>
    <property type="evidence" value="ECO:0007669"/>
    <property type="project" value="UniProtKB-KW"/>
</dbReference>
<dbReference type="RefSeq" id="XP_025349297.1">
    <property type="nucleotide sequence ID" value="XM_025494114.1"/>
</dbReference>
<keyword evidence="4" id="KW-0378">Hydrolase</keyword>
<sequence length="354" mass="40011">MSHPHTSHIDPRSLPFEPLPKGVPTCSVELLHMGWIHSRRGMWADDAWEQDERRKQAKADADYSLPIFGALLQHGEDRYLWDLGWRNDPENLPEMFKSVSFGRTELPSSAQAHNLVDPSSLTGIIWSHAHIDHYGATDRFPPTIPLFLGEGSLKWINGGDKKGGLKSFPSTYLEQGREFIEVGEGSGERWKKRAIGPFEEAYDLFGDESTFLVKASGHCPGHLALLAHVSSGDWVFLAGDAAHNQALYLPVPPQPFHHETDRRSVPAKFKLTPESENWSCMQDFPEMFWRTASAMTRLEMEDNVMVVLGHEKEFATVAGLEAGDRCDLSQWRQKDLKKKKDQEGEKVREGLNEL</sequence>
<protein>
    <recommendedName>
        <fullName evidence="7">Metallo-beta-lactamase domain-containing protein</fullName>
    </recommendedName>
</protein>
<comment type="cofactor">
    <cofactor evidence="1">
        <name>Zn(2+)</name>
        <dbReference type="ChEBI" id="CHEBI:29105"/>
    </cofactor>
</comment>
<dbReference type="Pfam" id="PF00753">
    <property type="entry name" value="Lactamase_B"/>
    <property type="match status" value="1"/>
</dbReference>
<name>A0A316UA61_9BASI</name>
<gene>
    <name evidence="8" type="ORF">BCV69DRAFT_297438</name>
</gene>
<dbReference type="GeneID" id="37015848"/>
<evidence type="ECO:0000256" key="5">
    <source>
        <dbReference type="ARBA" id="ARBA00022833"/>
    </source>
</evidence>
<dbReference type="OrthoDB" id="10250730at2759"/>
<dbReference type="InterPro" id="IPR001279">
    <property type="entry name" value="Metallo-B-lactamas"/>
</dbReference>
<dbReference type="PANTHER" id="PTHR42978:SF2">
    <property type="entry name" value="102 KBASES UNSTABLE REGION: FROM 1 TO 119443"/>
    <property type="match status" value="1"/>
</dbReference>
<dbReference type="EMBL" id="KZ819323">
    <property type="protein sequence ID" value="PWN22137.1"/>
    <property type="molecule type" value="Genomic_DNA"/>
</dbReference>
<dbReference type="SUPFAM" id="SSF56281">
    <property type="entry name" value="Metallo-hydrolase/oxidoreductase"/>
    <property type="match status" value="1"/>
</dbReference>
<dbReference type="InterPro" id="IPR051013">
    <property type="entry name" value="MBL_superfamily_lactonases"/>
</dbReference>
<dbReference type="InterPro" id="IPR036866">
    <property type="entry name" value="RibonucZ/Hydroxyglut_hydro"/>
</dbReference>
<evidence type="ECO:0000256" key="2">
    <source>
        <dbReference type="ARBA" id="ARBA00007749"/>
    </source>
</evidence>
<evidence type="ECO:0000259" key="7">
    <source>
        <dbReference type="SMART" id="SM00849"/>
    </source>
</evidence>
<reference evidence="8 9" key="1">
    <citation type="journal article" date="2018" name="Mol. Biol. Evol.">
        <title>Broad Genomic Sampling Reveals a Smut Pathogenic Ancestry of the Fungal Clade Ustilaginomycotina.</title>
        <authorList>
            <person name="Kijpornyongpan T."/>
            <person name="Mondo S.J."/>
            <person name="Barry K."/>
            <person name="Sandor L."/>
            <person name="Lee J."/>
            <person name="Lipzen A."/>
            <person name="Pangilinan J."/>
            <person name="LaButti K."/>
            <person name="Hainaut M."/>
            <person name="Henrissat B."/>
            <person name="Grigoriev I.V."/>
            <person name="Spatafora J.W."/>
            <person name="Aime M.C."/>
        </authorList>
    </citation>
    <scope>NUCLEOTIDE SEQUENCE [LARGE SCALE GENOMIC DNA]</scope>
    <source>
        <strain evidence="8 9">MCA 4718</strain>
    </source>
</reference>
<dbReference type="Gene3D" id="3.60.15.10">
    <property type="entry name" value="Ribonuclease Z/Hydroxyacylglutathione hydrolase-like"/>
    <property type="match status" value="1"/>
</dbReference>
<feature type="domain" description="Metallo-beta-lactamase" evidence="7">
    <location>
        <begin position="66"/>
        <end position="282"/>
    </location>
</feature>
<evidence type="ECO:0000256" key="6">
    <source>
        <dbReference type="SAM" id="MobiDB-lite"/>
    </source>
</evidence>
<dbReference type="AlphaFoldDB" id="A0A316UA61"/>
<dbReference type="Proteomes" id="UP000245942">
    <property type="component" value="Unassembled WGS sequence"/>
</dbReference>
<dbReference type="SMART" id="SM00849">
    <property type="entry name" value="Lactamase_B"/>
    <property type="match status" value="1"/>
</dbReference>